<evidence type="ECO:0000313" key="8">
    <source>
        <dbReference type="EMBL" id="KAG7388750.1"/>
    </source>
</evidence>
<gene>
    <name evidence="8" type="ORF">PHYBOEH_007703</name>
</gene>
<dbReference type="SMART" id="SM00064">
    <property type="entry name" value="FYVE"/>
    <property type="match status" value="1"/>
</dbReference>
<dbReference type="AlphaFoldDB" id="A0A8T1W994"/>
<dbReference type="GO" id="GO:0032266">
    <property type="term" value="F:phosphatidylinositol-3-phosphate binding"/>
    <property type="evidence" value="ECO:0007669"/>
    <property type="project" value="TreeGrafter"/>
</dbReference>
<evidence type="ECO:0000259" key="7">
    <source>
        <dbReference type="PROSITE" id="PS50178"/>
    </source>
</evidence>
<evidence type="ECO:0000256" key="1">
    <source>
        <dbReference type="ARBA" id="ARBA00022723"/>
    </source>
</evidence>
<dbReference type="GO" id="GO:0043130">
    <property type="term" value="F:ubiquitin binding"/>
    <property type="evidence" value="ECO:0007669"/>
    <property type="project" value="TreeGrafter"/>
</dbReference>
<dbReference type="PANTHER" id="PTHR47794:SF1">
    <property type="entry name" value="VACUOLAR PROTEIN SORTING-ASSOCIATED PROTEIN 27"/>
    <property type="match status" value="1"/>
</dbReference>
<dbReference type="GO" id="GO:0008270">
    <property type="term" value="F:zinc ion binding"/>
    <property type="evidence" value="ECO:0007669"/>
    <property type="project" value="UniProtKB-KW"/>
</dbReference>
<feature type="region of interest" description="Disordered" evidence="6">
    <location>
        <begin position="314"/>
        <end position="383"/>
    </location>
</feature>
<dbReference type="EMBL" id="JAGDFL010000429">
    <property type="protein sequence ID" value="KAG7388750.1"/>
    <property type="molecule type" value="Genomic_DNA"/>
</dbReference>
<sequence length="484" mass="53314">MQERGNSEAIRLAQASDWKGLQRLLERKPAVAKERGDHGMLPIHWVCTVRRVPLTLVSKLLQAYPDGVKAKNAGELLPLHIAIRAHVHASILRKLVRAYPDAVNEHTPDGVSALELAEQVALDAESLKVLYRALDRNSLVQQQPDDDGNNSFSRENVDFNYDISNNDDSISQEKGQDSGVETPENKDDENDENWGTPLESTPKPFVGNAVFGEEYFHHSVENDDFDAAKLASFGVFKHRHHCRNCGKSICSQHSADKKLIMEDKGFTTPQRVCVTCYAMITHSRSLRHDLEIDDYGREGATAAPAAFQQQYYGGGNGEQHAFASRTRSVRSPARPERGSQAGSPTPSTGTARNVNSRKSSLVAAGEATGGAGERATTANHASGIPAVSGGQAATVQELRCLLASQQKQIEQLAQSNMQMQQQLIEQEELKAETMLLITQLMTRVSVLELHKDNSLRTTKRRSVGTGDSEDDEEYPQDDTTAFMR</sequence>
<feature type="domain" description="FYVE-type" evidence="7">
    <location>
        <begin position="232"/>
        <end position="281"/>
    </location>
</feature>
<dbReference type="Pfam" id="PF01363">
    <property type="entry name" value="FYVE"/>
    <property type="match status" value="1"/>
</dbReference>
<keyword evidence="9" id="KW-1185">Reference proteome</keyword>
<dbReference type="InterPro" id="IPR017455">
    <property type="entry name" value="Znf_FYVE-rel"/>
</dbReference>
<organism evidence="8 9">
    <name type="scientific">Phytophthora boehmeriae</name>
    <dbReference type="NCBI Taxonomy" id="109152"/>
    <lineage>
        <taxon>Eukaryota</taxon>
        <taxon>Sar</taxon>
        <taxon>Stramenopiles</taxon>
        <taxon>Oomycota</taxon>
        <taxon>Peronosporomycetes</taxon>
        <taxon>Peronosporales</taxon>
        <taxon>Peronosporaceae</taxon>
        <taxon>Phytophthora</taxon>
    </lineage>
</organism>
<evidence type="ECO:0000313" key="9">
    <source>
        <dbReference type="Proteomes" id="UP000693981"/>
    </source>
</evidence>
<dbReference type="PANTHER" id="PTHR47794">
    <property type="entry name" value="VACUOLAR PROTEIN SORTING-ASSOCIATED PROTEIN 27"/>
    <property type="match status" value="1"/>
</dbReference>
<evidence type="ECO:0000256" key="5">
    <source>
        <dbReference type="SAM" id="Coils"/>
    </source>
</evidence>
<feature type="compositionally biased region" description="Polar residues" evidence="6">
    <location>
        <begin position="162"/>
        <end position="173"/>
    </location>
</feature>
<dbReference type="GO" id="GO:0033565">
    <property type="term" value="C:ESCRT-0 complex"/>
    <property type="evidence" value="ECO:0007669"/>
    <property type="project" value="TreeGrafter"/>
</dbReference>
<dbReference type="GO" id="GO:0006623">
    <property type="term" value="P:protein targeting to vacuole"/>
    <property type="evidence" value="ECO:0007669"/>
    <property type="project" value="TreeGrafter"/>
</dbReference>
<protein>
    <recommendedName>
        <fullName evidence="7">FYVE-type domain-containing protein</fullName>
    </recommendedName>
</protein>
<accession>A0A8T1W994</accession>
<feature type="compositionally biased region" description="Acidic residues" evidence="6">
    <location>
        <begin position="467"/>
        <end position="476"/>
    </location>
</feature>
<keyword evidence="5" id="KW-0175">Coiled coil</keyword>
<dbReference type="CDD" id="cd15760">
    <property type="entry name" value="FYVE_scVPS27p_like"/>
    <property type="match status" value="1"/>
</dbReference>
<feature type="coiled-coil region" evidence="5">
    <location>
        <begin position="395"/>
        <end position="432"/>
    </location>
</feature>
<keyword evidence="2 4" id="KW-0863">Zinc-finger</keyword>
<evidence type="ECO:0000256" key="2">
    <source>
        <dbReference type="ARBA" id="ARBA00022771"/>
    </source>
</evidence>
<dbReference type="GO" id="GO:0043328">
    <property type="term" value="P:protein transport to vacuole involved in ubiquitin-dependent protein catabolic process via the multivesicular body sorting pathway"/>
    <property type="evidence" value="ECO:0007669"/>
    <property type="project" value="TreeGrafter"/>
</dbReference>
<dbReference type="InterPro" id="IPR000306">
    <property type="entry name" value="Znf_FYVE"/>
</dbReference>
<feature type="compositionally biased region" description="Polar residues" evidence="6">
    <location>
        <begin position="340"/>
        <end position="359"/>
    </location>
</feature>
<feature type="compositionally biased region" description="Polar residues" evidence="6">
    <location>
        <begin position="140"/>
        <end position="154"/>
    </location>
</feature>
<feature type="region of interest" description="Disordered" evidence="6">
    <location>
        <begin position="140"/>
        <end position="201"/>
    </location>
</feature>
<dbReference type="OrthoDB" id="194358at2759"/>
<evidence type="ECO:0000256" key="6">
    <source>
        <dbReference type="SAM" id="MobiDB-lite"/>
    </source>
</evidence>
<evidence type="ECO:0000256" key="4">
    <source>
        <dbReference type="PROSITE-ProRule" id="PRU00091"/>
    </source>
</evidence>
<dbReference type="PROSITE" id="PS50178">
    <property type="entry name" value="ZF_FYVE"/>
    <property type="match status" value="1"/>
</dbReference>
<dbReference type="Proteomes" id="UP000693981">
    <property type="component" value="Unassembled WGS sequence"/>
</dbReference>
<feature type="region of interest" description="Disordered" evidence="6">
    <location>
        <begin position="454"/>
        <end position="484"/>
    </location>
</feature>
<keyword evidence="1" id="KW-0479">Metal-binding</keyword>
<proteinExistence type="predicted"/>
<evidence type="ECO:0000256" key="3">
    <source>
        <dbReference type="ARBA" id="ARBA00022833"/>
    </source>
</evidence>
<keyword evidence="3" id="KW-0862">Zinc</keyword>
<name>A0A8T1W994_9STRA</name>
<reference evidence="8" key="1">
    <citation type="submission" date="2021-02" db="EMBL/GenBank/DDBJ databases">
        <authorList>
            <person name="Palmer J.M."/>
        </authorList>
    </citation>
    <scope>NUCLEOTIDE SEQUENCE</scope>
    <source>
        <strain evidence="8">SCRP23</strain>
    </source>
</reference>
<comment type="caution">
    <text evidence="8">The sequence shown here is derived from an EMBL/GenBank/DDBJ whole genome shotgun (WGS) entry which is preliminary data.</text>
</comment>